<reference evidence="1" key="1">
    <citation type="journal article" date="2023" name="bioRxiv">
        <title>Improved chromosome-level genome assembly for marigold (Tagetes erecta).</title>
        <authorList>
            <person name="Jiang F."/>
            <person name="Yuan L."/>
            <person name="Wang S."/>
            <person name="Wang H."/>
            <person name="Xu D."/>
            <person name="Wang A."/>
            <person name="Fan W."/>
        </authorList>
    </citation>
    <scope>NUCLEOTIDE SEQUENCE</scope>
    <source>
        <strain evidence="1">WSJ</strain>
        <tissue evidence="1">Leaf</tissue>
    </source>
</reference>
<name>A0AAD8NFD7_TARER</name>
<evidence type="ECO:0000313" key="1">
    <source>
        <dbReference type="EMBL" id="KAK1406021.1"/>
    </source>
</evidence>
<dbReference type="Proteomes" id="UP001229421">
    <property type="component" value="Unassembled WGS sequence"/>
</dbReference>
<evidence type="ECO:0000313" key="2">
    <source>
        <dbReference type="Proteomes" id="UP001229421"/>
    </source>
</evidence>
<sequence>MLLPPSSSSSSSKASFIVFIDARIVVYTSCRRLLLHLLRRRFLNDFITWSIYVPELKTMAKIRDSTKSKSNVDKQIKVVQQMGVNKRHIKGNEGLNFVKR</sequence>
<dbReference type="EMBL" id="JAUHHV010000014">
    <property type="protein sequence ID" value="KAK1406021.1"/>
    <property type="molecule type" value="Genomic_DNA"/>
</dbReference>
<organism evidence="1 2">
    <name type="scientific">Tagetes erecta</name>
    <name type="common">African marigold</name>
    <dbReference type="NCBI Taxonomy" id="13708"/>
    <lineage>
        <taxon>Eukaryota</taxon>
        <taxon>Viridiplantae</taxon>
        <taxon>Streptophyta</taxon>
        <taxon>Embryophyta</taxon>
        <taxon>Tracheophyta</taxon>
        <taxon>Spermatophyta</taxon>
        <taxon>Magnoliopsida</taxon>
        <taxon>eudicotyledons</taxon>
        <taxon>Gunneridae</taxon>
        <taxon>Pentapetalae</taxon>
        <taxon>asterids</taxon>
        <taxon>campanulids</taxon>
        <taxon>Asterales</taxon>
        <taxon>Asteraceae</taxon>
        <taxon>Asteroideae</taxon>
        <taxon>Heliantheae alliance</taxon>
        <taxon>Tageteae</taxon>
        <taxon>Tagetes</taxon>
    </lineage>
</organism>
<dbReference type="AlphaFoldDB" id="A0AAD8NFD7"/>
<accession>A0AAD8NFD7</accession>
<proteinExistence type="predicted"/>
<gene>
    <name evidence="1" type="ORF">QVD17_42278</name>
</gene>
<protein>
    <submittedName>
        <fullName evidence="1">Uncharacterized protein</fullName>
    </submittedName>
</protein>
<comment type="caution">
    <text evidence="1">The sequence shown here is derived from an EMBL/GenBank/DDBJ whole genome shotgun (WGS) entry which is preliminary data.</text>
</comment>
<keyword evidence="2" id="KW-1185">Reference proteome</keyword>